<evidence type="ECO:0000256" key="1">
    <source>
        <dbReference type="SAM" id="MobiDB-lite"/>
    </source>
</evidence>
<reference evidence="2" key="2">
    <citation type="submission" date="2004-02" db="EMBL/GenBank/DDBJ databases">
        <authorList>
            <consortium name="Genoscope"/>
            <consortium name="Whitehead Institute Centre for Genome Research"/>
        </authorList>
    </citation>
    <scope>NUCLEOTIDE SEQUENCE</scope>
</reference>
<accession>Q4RNU1</accession>
<feature type="compositionally biased region" description="Low complexity" evidence="1">
    <location>
        <begin position="640"/>
        <end position="651"/>
    </location>
</feature>
<dbReference type="KEGG" id="tng:GSTEN00031413G001"/>
<feature type="region of interest" description="Disordered" evidence="1">
    <location>
        <begin position="108"/>
        <end position="152"/>
    </location>
</feature>
<feature type="region of interest" description="Disordered" evidence="1">
    <location>
        <begin position="56"/>
        <end position="75"/>
    </location>
</feature>
<proteinExistence type="predicted"/>
<feature type="region of interest" description="Disordered" evidence="1">
    <location>
        <begin position="314"/>
        <end position="339"/>
    </location>
</feature>
<protein>
    <submittedName>
        <fullName evidence="2">(spotted green pufferfish) hypothetical protein</fullName>
    </submittedName>
</protein>
<reference evidence="2" key="1">
    <citation type="journal article" date="2004" name="Nature">
        <title>Genome duplication in the teleost fish Tetraodon nigroviridis reveals the early vertebrate proto-karyotype.</title>
        <authorList>
            <person name="Jaillon O."/>
            <person name="Aury J.-M."/>
            <person name="Brunet F."/>
            <person name="Petit J.-L."/>
            <person name="Stange-Thomann N."/>
            <person name="Mauceli E."/>
            <person name="Bouneau L."/>
            <person name="Fischer C."/>
            <person name="Ozouf-Costaz C."/>
            <person name="Bernot A."/>
            <person name="Nicaud S."/>
            <person name="Jaffe D."/>
            <person name="Fisher S."/>
            <person name="Lutfalla G."/>
            <person name="Dossat C."/>
            <person name="Segurens B."/>
            <person name="Dasilva C."/>
            <person name="Salanoubat M."/>
            <person name="Levy M."/>
            <person name="Boudet N."/>
            <person name="Castellano S."/>
            <person name="Anthouard V."/>
            <person name="Jubin C."/>
            <person name="Castelli V."/>
            <person name="Katinka M."/>
            <person name="Vacherie B."/>
            <person name="Biemont C."/>
            <person name="Skalli Z."/>
            <person name="Cattolico L."/>
            <person name="Poulain J."/>
            <person name="De Berardinis V."/>
            <person name="Cruaud C."/>
            <person name="Duprat S."/>
            <person name="Brottier P."/>
            <person name="Coutanceau J.-P."/>
            <person name="Gouzy J."/>
            <person name="Parra G."/>
            <person name="Lardier G."/>
            <person name="Chapple C."/>
            <person name="McKernan K.J."/>
            <person name="McEwan P."/>
            <person name="Bosak S."/>
            <person name="Kellis M."/>
            <person name="Volff J.-N."/>
            <person name="Guigo R."/>
            <person name="Zody M.C."/>
            <person name="Mesirov J."/>
            <person name="Lindblad-Toh K."/>
            <person name="Birren B."/>
            <person name="Nusbaum C."/>
            <person name="Kahn D."/>
            <person name="Robinson-Rechavi M."/>
            <person name="Laudet V."/>
            <person name="Schachter V."/>
            <person name="Quetier F."/>
            <person name="Saurin W."/>
            <person name="Scarpelli C."/>
            <person name="Wincker P."/>
            <person name="Lander E.S."/>
            <person name="Weissenbach J."/>
            <person name="Roest Crollius H."/>
        </authorList>
    </citation>
    <scope>NUCLEOTIDE SEQUENCE [LARGE SCALE GENOMIC DNA]</scope>
</reference>
<dbReference type="EMBL" id="CAAE01015010">
    <property type="protein sequence ID" value="CAG09941.1"/>
    <property type="molecule type" value="Genomic_DNA"/>
</dbReference>
<feature type="compositionally biased region" description="Polar residues" evidence="1">
    <location>
        <begin position="319"/>
        <end position="339"/>
    </location>
</feature>
<feature type="region of interest" description="Disordered" evidence="1">
    <location>
        <begin position="585"/>
        <end position="664"/>
    </location>
</feature>
<feature type="region of interest" description="Disordered" evidence="1">
    <location>
        <begin position="207"/>
        <end position="229"/>
    </location>
</feature>
<dbReference type="CDD" id="cd22541">
    <property type="entry name" value="SP5_N"/>
    <property type="match status" value="1"/>
</dbReference>
<organism evidence="2">
    <name type="scientific">Tetraodon nigroviridis</name>
    <name type="common">Spotted green pufferfish</name>
    <name type="synonym">Chelonodon nigroviridis</name>
    <dbReference type="NCBI Taxonomy" id="99883"/>
    <lineage>
        <taxon>Eukaryota</taxon>
        <taxon>Metazoa</taxon>
        <taxon>Chordata</taxon>
        <taxon>Craniata</taxon>
        <taxon>Vertebrata</taxon>
        <taxon>Euteleostomi</taxon>
        <taxon>Actinopterygii</taxon>
        <taxon>Neopterygii</taxon>
        <taxon>Teleostei</taxon>
        <taxon>Neoteleostei</taxon>
        <taxon>Acanthomorphata</taxon>
        <taxon>Eupercaria</taxon>
        <taxon>Tetraodontiformes</taxon>
        <taxon>Tetradontoidea</taxon>
        <taxon>Tetraodontidae</taxon>
        <taxon>Tetraodon</taxon>
    </lineage>
</organism>
<comment type="caution">
    <text evidence="2">The sequence shown here is derived from an EMBL/GenBank/DDBJ whole genome shotgun (WGS) entry which is preliminary data.</text>
</comment>
<name>Q4RNU1_TETNG</name>
<dbReference type="OrthoDB" id="6365676at2759"/>
<dbReference type="AlphaFoldDB" id="Q4RNU1"/>
<feature type="region of interest" description="Disordered" evidence="1">
    <location>
        <begin position="166"/>
        <end position="194"/>
    </location>
</feature>
<gene>
    <name evidence="2" type="ORF">GSTENG00031413001</name>
</gene>
<sequence length="664" mass="71811">MLLDRTSSRQKRSGKRQLSAFSQVKKCLHIFPPVLLRTFPCGPVSGERFFRHFQKEKKKGGGGGGENGAIGYVGTTDPRGTDVILRRQEGPPKRSEWGKAHVLQGLLTSGNPNGVKAQASHFQRGNVGPDSLDRQVRDVRRDKSGAEDGLTKPCRETARLGDAQCKQGPVMKLQQRTPRRRGQQPKLLNSPEDSLYYNQLNRTLDYQGSKRKPRKLGNKSLDVSQESEDLLLSPGRRQTVGLGQRLRCAQGGKQEEEGEEECCSQRAAGRFAMAAVAVLRNETLQAFLQISCRSPTTRAWAPLRVCSTRGLMRGPPQGGLSNSSTFGLPSKPQLSTHIQSSFSSHHELPLTPPADPSYPYDFSPVKMLPCSMQSTCPPTYVPAVSYAAQTPIPAAMPGFVTGASGLVHTDRQRASCPPKPGARYIPLCVSLPARGTSRSDHLVSPWGPPSASQLPEGACVLGHTDFAQYQTQIAALRAQPSPRWPRRGGAAGAGVANCQVVHLQRRARQEEAAHLPHPRLREGLRQNVAPEGAPAVALRGAAVRLQLALLREELHQVGRAAETPADSHGGEALRVSGLLQEVHEERPPGQTRQNAPEQKEQVPRQEPGAGEAGGPEERAVRLQAAPGPAPPGRHPRPRAESSAPAPLPRLSGAQRSAGVRIHCL</sequence>
<feature type="compositionally biased region" description="Basic and acidic residues" evidence="1">
    <location>
        <begin position="131"/>
        <end position="152"/>
    </location>
</feature>
<evidence type="ECO:0000313" key="2">
    <source>
        <dbReference type="EMBL" id="CAG09941.1"/>
    </source>
</evidence>